<dbReference type="AlphaFoldDB" id="A0A0J1JE92"/>
<gene>
    <name evidence="1" type="ORF">ABT58_13440</name>
</gene>
<dbReference type="Proteomes" id="UP000036426">
    <property type="component" value="Unassembled WGS sequence"/>
</dbReference>
<protein>
    <submittedName>
        <fullName evidence="1">Uncharacterized protein</fullName>
    </submittedName>
</protein>
<accession>A0A0J1JE92</accession>
<keyword evidence="2" id="KW-1185">Reference proteome</keyword>
<evidence type="ECO:0000313" key="2">
    <source>
        <dbReference type="Proteomes" id="UP000036426"/>
    </source>
</evidence>
<sequence>MEITCPHCNVNNNIAFADHISCKECDKSFKGKKFSERKFISATTALAIGAFGGYKVNTAWDETRYPLNVEYAIVDTCLNSAKNLIAVSRYENKREICLCSLEKTMEVVPYSSFNDDQGPFLAVFRQKAKTCK</sequence>
<dbReference type="EMBL" id="LDOV01000025">
    <property type="protein sequence ID" value="KLU99996.1"/>
    <property type="molecule type" value="Genomic_DNA"/>
</dbReference>
<proteinExistence type="predicted"/>
<organism evidence="1 2">
    <name type="scientific">Photobacterium aphoticum</name>
    <dbReference type="NCBI Taxonomy" id="754436"/>
    <lineage>
        <taxon>Bacteria</taxon>
        <taxon>Pseudomonadati</taxon>
        <taxon>Pseudomonadota</taxon>
        <taxon>Gammaproteobacteria</taxon>
        <taxon>Vibrionales</taxon>
        <taxon>Vibrionaceae</taxon>
        <taxon>Photobacterium</taxon>
    </lineage>
</organism>
<dbReference type="OrthoDB" id="7030601at2"/>
<evidence type="ECO:0000313" key="1">
    <source>
        <dbReference type="EMBL" id="KLU99996.1"/>
    </source>
</evidence>
<dbReference type="RefSeq" id="WP_047874938.1">
    <property type="nucleotide sequence ID" value="NZ_BMYC01000008.1"/>
</dbReference>
<name>A0A0J1JE92_9GAMM</name>
<comment type="caution">
    <text evidence="1">The sequence shown here is derived from an EMBL/GenBank/DDBJ whole genome shotgun (WGS) entry which is preliminary data.</text>
</comment>
<reference evidence="1 2" key="1">
    <citation type="submission" date="2015-05" db="EMBL/GenBank/DDBJ databases">
        <title>Photobacterium galathea sp. nov.</title>
        <authorList>
            <person name="Machado H."/>
            <person name="Gram L."/>
        </authorList>
    </citation>
    <scope>NUCLEOTIDE SEQUENCE [LARGE SCALE GENOMIC DNA]</scope>
    <source>
        <strain evidence="1 2">DSM 25995</strain>
    </source>
</reference>
<dbReference type="PATRIC" id="fig|754436.4.peg.2857"/>